<evidence type="ECO:0000313" key="7">
    <source>
        <dbReference type="EMBL" id="MBO1108713.1"/>
    </source>
</evidence>
<organism evidence="7 8">
    <name type="scientific">Plesiomonas shigelloides</name>
    <name type="common">Aeromonas shigelloides</name>
    <dbReference type="NCBI Taxonomy" id="703"/>
    <lineage>
        <taxon>Bacteria</taxon>
        <taxon>Pseudomonadati</taxon>
        <taxon>Pseudomonadota</taxon>
        <taxon>Gammaproteobacteria</taxon>
        <taxon>Enterobacterales</taxon>
        <taxon>Enterobacteriaceae</taxon>
        <taxon>Plesiomonas</taxon>
    </lineage>
</organism>
<evidence type="ECO:0000256" key="2">
    <source>
        <dbReference type="ARBA" id="ARBA00009142"/>
    </source>
</evidence>
<comment type="caution">
    <text evidence="7">The sequence shown here is derived from an EMBL/GenBank/DDBJ whole genome shotgun (WGS) entry which is preliminary data.</text>
</comment>
<feature type="transmembrane region" description="Helical" evidence="6">
    <location>
        <begin position="107"/>
        <end position="127"/>
    </location>
</feature>
<dbReference type="EMBL" id="JAFNAA010000010">
    <property type="protein sequence ID" value="MBO1108713.1"/>
    <property type="molecule type" value="Genomic_DNA"/>
</dbReference>
<dbReference type="PANTHER" id="PTHR43483:SF3">
    <property type="entry name" value="MEMBRANE TRANSPORTER PROTEIN HI_0806-RELATED"/>
    <property type="match status" value="1"/>
</dbReference>
<gene>
    <name evidence="7" type="ORF">J2R62_10855</name>
</gene>
<feature type="transmembrane region" description="Helical" evidence="6">
    <location>
        <begin position="240"/>
        <end position="258"/>
    </location>
</feature>
<feature type="transmembrane region" description="Helical" evidence="6">
    <location>
        <begin position="176"/>
        <end position="198"/>
    </location>
</feature>
<comment type="similarity">
    <text evidence="2 6">Belongs to the 4-toluene sulfonate uptake permease (TSUP) (TC 2.A.102) family.</text>
</comment>
<evidence type="ECO:0000256" key="3">
    <source>
        <dbReference type="ARBA" id="ARBA00022692"/>
    </source>
</evidence>
<dbReference type="Proteomes" id="UP000664658">
    <property type="component" value="Unassembled WGS sequence"/>
</dbReference>
<keyword evidence="4 6" id="KW-1133">Transmembrane helix</keyword>
<accession>A0A379CSL1</accession>
<name>A0A379CSL1_PLESH</name>
<dbReference type="InterPro" id="IPR002781">
    <property type="entry name" value="TM_pro_TauE-like"/>
</dbReference>
<evidence type="ECO:0000256" key="5">
    <source>
        <dbReference type="ARBA" id="ARBA00023136"/>
    </source>
</evidence>
<keyword evidence="3 6" id="KW-0812">Transmembrane</keyword>
<dbReference type="PANTHER" id="PTHR43483">
    <property type="entry name" value="MEMBRANE TRANSPORTER PROTEIN HI_0806-RELATED"/>
    <property type="match status" value="1"/>
</dbReference>
<feature type="transmembrane region" description="Helical" evidence="6">
    <location>
        <begin position="210"/>
        <end position="228"/>
    </location>
</feature>
<feature type="transmembrane region" description="Helical" evidence="6">
    <location>
        <begin position="47"/>
        <end position="69"/>
    </location>
</feature>
<reference evidence="7" key="1">
    <citation type="submission" date="2021-03" db="EMBL/GenBank/DDBJ databases">
        <title>Plesiomonas shigelloides zfcc0051, isolated from zebrafish feces.</title>
        <authorList>
            <person name="Vanderhoek Z."/>
            <person name="Gaulke C."/>
        </authorList>
    </citation>
    <scope>NUCLEOTIDE SEQUENCE</scope>
    <source>
        <strain evidence="7">Zfcc0051</strain>
    </source>
</reference>
<keyword evidence="6" id="KW-0997">Cell inner membrane</keyword>
<feature type="transmembrane region" description="Helical" evidence="6">
    <location>
        <begin position="7"/>
        <end position="35"/>
    </location>
</feature>
<evidence type="ECO:0000256" key="6">
    <source>
        <dbReference type="RuleBase" id="RU363041"/>
    </source>
</evidence>
<comment type="subcellular location">
    <subcellularLocation>
        <location evidence="6">Cell inner membrane</location>
        <topology evidence="6">Multi-pass membrane protein</topology>
    </subcellularLocation>
    <subcellularLocation>
        <location evidence="1">Membrane</location>
        <topology evidence="1">Multi-pass membrane protein</topology>
    </subcellularLocation>
</comment>
<dbReference type="AlphaFoldDB" id="A0A379CSL1"/>
<evidence type="ECO:0000313" key="8">
    <source>
        <dbReference type="Proteomes" id="UP000664658"/>
    </source>
</evidence>
<evidence type="ECO:0000256" key="4">
    <source>
        <dbReference type="ARBA" id="ARBA00022989"/>
    </source>
</evidence>
<proteinExistence type="inferred from homology"/>
<protein>
    <recommendedName>
        <fullName evidence="6">Probable membrane transporter protein</fullName>
    </recommendedName>
</protein>
<dbReference type="RefSeq" id="WP_039045842.1">
    <property type="nucleotide sequence ID" value="NZ_CP050969.1"/>
</dbReference>
<feature type="transmembrane region" description="Helical" evidence="6">
    <location>
        <begin position="139"/>
        <end position="164"/>
    </location>
</feature>
<sequence>MLLFVVACLILGGVVGILAGLLGIGGGLIIVPALVGLLPLAGVLPEHLMPIALGTSLASIVLTGVSSSWRHHQLGNVDWTIVKAMVPGGIIGAVIGAHVITLIPSDMISKVFGVLVLLLALQMALSVKTRAEHPLPSKGWLFTAGGLIGIFSSLAGIGGGSLTVPYLNWHSVPMRIAIGVSAVCGMMLGVGGSLTLIVSGLHVSDLPAYSLGYVYLPALACIAVTSVQTSKVGANLVSRLPVPILKKGFAVLLVFVALKMLW</sequence>
<evidence type="ECO:0000256" key="1">
    <source>
        <dbReference type="ARBA" id="ARBA00004141"/>
    </source>
</evidence>
<keyword evidence="6" id="KW-1003">Cell membrane</keyword>
<keyword evidence="5 6" id="KW-0472">Membrane</keyword>
<dbReference type="Pfam" id="PF01925">
    <property type="entry name" value="TauE"/>
    <property type="match status" value="1"/>
</dbReference>
<feature type="transmembrane region" description="Helical" evidence="6">
    <location>
        <begin position="81"/>
        <end position="101"/>
    </location>
</feature>
<dbReference type="GO" id="GO:0005886">
    <property type="term" value="C:plasma membrane"/>
    <property type="evidence" value="ECO:0007669"/>
    <property type="project" value="UniProtKB-SubCell"/>
</dbReference>